<name>A0ABM3J4C9_BACDO</name>
<proteinExistence type="predicted"/>
<dbReference type="Proteomes" id="UP001652620">
    <property type="component" value="Chromosome 2"/>
</dbReference>
<gene>
    <name evidence="10" type="primary">LOC125776374</name>
</gene>
<evidence type="ECO:0000256" key="1">
    <source>
        <dbReference type="ARBA" id="ARBA00011764"/>
    </source>
</evidence>
<evidence type="ECO:0000256" key="2">
    <source>
        <dbReference type="ARBA" id="ARBA00016807"/>
    </source>
</evidence>
<evidence type="ECO:0000259" key="8">
    <source>
        <dbReference type="Pfam" id="PF13873"/>
    </source>
</evidence>
<keyword evidence="3" id="KW-0805">Transcription regulation</keyword>
<keyword evidence="5" id="KW-0804">Transcription</keyword>
<comment type="function">
    <text evidence="6">Involved in transvection phenomena (= synapsis-dependent gene expression), where the synaptic pairing of chromosomes carrying genes with which zeste interacts influences the expression of these genes. Zeste binds to DNA and stimulates transcription from a nearby promoter.</text>
</comment>
<feature type="region of interest" description="Disordered" evidence="7">
    <location>
        <begin position="121"/>
        <end position="142"/>
    </location>
</feature>
<evidence type="ECO:0000256" key="3">
    <source>
        <dbReference type="ARBA" id="ARBA00023015"/>
    </source>
</evidence>
<reference evidence="9" key="1">
    <citation type="submission" date="2025-05" db="UniProtKB">
        <authorList>
            <consortium name="RefSeq"/>
        </authorList>
    </citation>
    <scope>NUCLEOTIDE SEQUENCE [LARGE SCALE GENOMIC DNA]</scope>
</reference>
<reference evidence="10" key="2">
    <citation type="submission" date="2025-08" db="UniProtKB">
        <authorList>
            <consortium name="RefSeq"/>
        </authorList>
    </citation>
    <scope>IDENTIFICATION</scope>
    <source>
        <tissue evidence="10">Adult</tissue>
    </source>
</reference>
<feature type="domain" description="Myb/SANT-like DNA-binding" evidence="8">
    <location>
        <begin position="7"/>
        <end position="75"/>
    </location>
</feature>
<dbReference type="GeneID" id="125776374"/>
<comment type="subunit">
    <text evidence="1">Self-associates forming complexes of several hundred monomers.</text>
</comment>
<sequence length="174" mass="19218">MSKVVSTKQQLEKLVALMEENPQFSRGICTKVQAATQWEGFALELNCLGPPTRPAAKWMKVWADMKSKTKKKLSQNKAEYRATGGGTNRLQGFSNTEESIIGILEFNACINPPGAEFGLDISGDVEPQLSAPPNPTPHPQAENLRKVKWSFILRLTSLQHAKSGQLKNATRQRG</sequence>
<evidence type="ECO:0000256" key="6">
    <source>
        <dbReference type="ARBA" id="ARBA00025466"/>
    </source>
</evidence>
<dbReference type="RefSeq" id="XP_049304086.1">
    <property type="nucleotide sequence ID" value="XM_049448129.1"/>
</dbReference>
<evidence type="ECO:0000313" key="9">
    <source>
        <dbReference type="Proteomes" id="UP001652620"/>
    </source>
</evidence>
<keyword evidence="4" id="KW-0238">DNA-binding</keyword>
<accession>A0ABM3J4C9</accession>
<organism evidence="9 10">
    <name type="scientific">Bactrocera dorsalis</name>
    <name type="common">Oriental fruit fly</name>
    <name type="synonym">Dacus dorsalis</name>
    <dbReference type="NCBI Taxonomy" id="27457"/>
    <lineage>
        <taxon>Eukaryota</taxon>
        <taxon>Metazoa</taxon>
        <taxon>Ecdysozoa</taxon>
        <taxon>Arthropoda</taxon>
        <taxon>Hexapoda</taxon>
        <taxon>Insecta</taxon>
        <taxon>Pterygota</taxon>
        <taxon>Neoptera</taxon>
        <taxon>Endopterygota</taxon>
        <taxon>Diptera</taxon>
        <taxon>Brachycera</taxon>
        <taxon>Muscomorpha</taxon>
        <taxon>Tephritoidea</taxon>
        <taxon>Tephritidae</taxon>
        <taxon>Bactrocera</taxon>
        <taxon>Bactrocera</taxon>
    </lineage>
</organism>
<evidence type="ECO:0000313" key="10">
    <source>
        <dbReference type="RefSeq" id="XP_049304086.1"/>
    </source>
</evidence>
<protein>
    <recommendedName>
        <fullName evidence="2">Regulatory protein zeste</fullName>
    </recommendedName>
</protein>
<dbReference type="Pfam" id="PF13873">
    <property type="entry name" value="Myb_DNA-bind_5"/>
    <property type="match status" value="1"/>
</dbReference>
<keyword evidence="9" id="KW-1185">Reference proteome</keyword>
<evidence type="ECO:0000256" key="5">
    <source>
        <dbReference type="ARBA" id="ARBA00023163"/>
    </source>
</evidence>
<evidence type="ECO:0000256" key="7">
    <source>
        <dbReference type="SAM" id="MobiDB-lite"/>
    </source>
</evidence>
<evidence type="ECO:0000256" key="4">
    <source>
        <dbReference type="ARBA" id="ARBA00023125"/>
    </source>
</evidence>
<dbReference type="InterPro" id="IPR028002">
    <property type="entry name" value="Myb_DNA-bind_5"/>
</dbReference>